<dbReference type="GeneID" id="90541263"/>
<keyword evidence="4" id="KW-0539">Nucleus</keyword>
<evidence type="ECO:0000256" key="5">
    <source>
        <dbReference type="SAM" id="Coils"/>
    </source>
</evidence>
<feature type="domain" description="SANT" evidence="6">
    <location>
        <begin position="192"/>
        <end position="233"/>
    </location>
</feature>
<name>A0AAX4JBY1_9MICR</name>
<gene>
    <name evidence="7" type="ORF">VNE69_05039</name>
</gene>
<keyword evidence="8" id="KW-1185">Reference proteome</keyword>
<dbReference type="PANTHER" id="PTHR12802">
    <property type="entry name" value="SWI/SNF COMPLEX-RELATED"/>
    <property type="match status" value="1"/>
</dbReference>
<dbReference type="Gene3D" id="1.10.10.60">
    <property type="entry name" value="Homeodomain-like"/>
    <property type="match status" value="1"/>
</dbReference>
<keyword evidence="2" id="KW-0238">DNA-binding</keyword>
<accession>A0AAX4JBY1</accession>
<evidence type="ECO:0000256" key="1">
    <source>
        <dbReference type="ARBA" id="ARBA00023015"/>
    </source>
</evidence>
<organism evidence="7 8">
    <name type="scientific">Vairimorpha necatrix</name>
    <dbReference type="NCBI Taxonomy" id="6039"/>
    <lineage>
        <taxon>Eukaryota</taxon>
        <taxon>Fungi</taxon>
        <taxon>Fungi incertae sedis</taxon>
        <taxon>Microsporidia</taxon>
        <taxon>Nosematidae</taxon>
        <taxon>Vairimorpha</taxon>
    </lineage>
</organism>
<dbReference type="PROSITE" id="PS51293">
    <property type="entry name" value="SANT"/>
    <property type="match status" value="1"/>
</dbReference>
<sequence length="353" mass="41367">MENVYPVCEKIEFEEIYGKKRENALPPRNKPTYVFNTKNDIKYKYKQGLKYKWFNMTEISSYEINYFGQIPKYLEIRNIILENYEKSLTFLSLKTVLNILSSHKFANVFKIYNFLDKIKMINNRDIIGECEEALKNINVINKPKKEEFIPNIIDTKNLCICQEESQFFSKDNFFICEKCLRKGKFPEHLNVKIKLLEAIEKYGDDWTNVANFVETKSKHECIYHFIMLPILENNLSKIGFSTHMPFMLSSNPVTHILVFLSSVIHPSVAASAAKICIKEISNQTQNLLKTMLNEAKKKSLEIIELETKKIKRLENVLEESLTNLILLKIRSLKNLQTNIEKVREELIEAKSNL</sequence>
<dbReference type="KEGG" id="vnx:VNE69_05039"/>
<dbReference type="SUPFAM" id="SSF46689">
    <property type="entry name" value="Homeodomain-like"/>
    <property type="match status" value="2"/>
</dbReference>
<evidence type="ECO:0000313" key="8">
    <source>
        <dbReference type="Proteomes" id="UP001334084"/>
    </source>
</evidence>
<evidence type="ECO:0000256" key="3">
    <source>
        <dbReference type="ARBA" id="ARBA00023163"/>
    </source>
</evidence>
<feature type="coiled-coil region" evidence="5">
    <location>
        <begin position="288"/>
        <end position="352"/>
    </location>
</feature>
<dbReference type="InterPro" id="IPR017884">
    <property type="entry name" value="SANT_dom"/>
</dbReference>
<keyword evidence="5" id="KW-0175">Coiled coil</keyword>
<keyword evidence="1" id="KW-0805">Transcription regulation</keyword>
<proteinExistence type="predicted"/>
<reference evidence="7" key="1">
    <citation type="journal article" date="2024" name="BMC Genomics">
        <title>Functional annotation of a divergent genome using sequence and structure-based similarity.</title>
        <authorList>
            <person name="Svedberg D."/>
            <person name="Winiger R.R."/>
            <person name="Berg A."/>
            <person name="Sharma H."/>
            <person name="Tellgren-Roth C."/>
            <person name="Debrunner-Vossbrinck B.A."/>
            <person name="Vossbrinck C.R."/>
            <person name="Barandun J."/>
        </authorList>
    </citation>
    <scope>NUCLEOTIDE SEQUENCE</scope>
    <source>
        <strain evidence="7">Illinois isolate</strain>
    </source>
</reference>
<dbReference type="Proteomes" id="UP001334084">
    <property type="component" value="Chromosome 5"/>
</dbReference>
<dbReference type="EMBL" id="CP142730">
    <property type="protein sequence ID" value="WUR03444.1"/>
    <property type="molecule type" value="Genomic_DNA"/>
</dbReference>
<dbReference type="GO" id="GO:0003677">
    <property type="term" value="F:DNA binding"/>
    <property type="evidence" value="ECO:0007669"/>
    <property type="project" value="UniProtKB-KW"/>
</dbReference>
<dbReference type="RefSeq" id="XP_065329589.1">
    <property type="nucleotide sequence ID" value="XM_065473517.1"/>
</dbReference>
<dbReference type="AlphaFoldDB" id="A0AAX4JBY1"/>
<evidence type="ECO:0000313" key="7">
    <source>
        <dbReference type="EMBL" id="WUR03444.1"/>
    </source>
</evidence>
<evidence type="ECO:0000259" key="6">
    <source>
        <dbReference type="PROSITE" id="PS51293"/>
    </source>
</evidence>
<dbReference type="InterPro" id="IPR001005">
    <property type="entry name" value="SANT/Myb"/>
</dbReference>
<keyword evidence="3" id="KW-0804">Transcription</keyword>
<dbReference type="Pfam" id="PF00249">
    <property type="entry name" value="Myb_DNA-binding"/>
    <property type="match status" value="1"/>
</dbReference>
<evidence type="ECO:0000256" key="4">
    <source>
        <dbReference type="ARBA" id="ARBA00023242"/>
    </source>
</evidence>
<dbReference type="InterPro" id="IPR009057">
    <property type="entry name" value="Homeodomain-like_sf"/>
</dbReference>
<dbReference type="CDD" id="cd00167">
    <property type="entry name" value="SANT"/>
    <property type="match status" value="1"/>
</dbReference>
<protein>
    <submittedName>
        <fullName evidence="7">SWI/SNF complex subunit SMARCC2</fullName>
    </submittedName>
</protein>
<dbReference type="PANTHER" id="PTHR12802:SF41">
    <property type="entry name" value="BRAHMA ASSOCIATED PROTEIN 155 KDA"/>
    <property type="match status" value="1"/>
</dbReference>
<evidence type="ECO:0000256" key="2">
    <source>
        <dbReference type="ARBA" id="ARBA00023125"/>
    </source>
</evidence>